<dbReference type="Proteomes" id="UP000298246">
    <property type="component" value="Unassembled WGS sequence"/>
</dbReference>
<evidence type="ECO:0000256" key="12">
    <source>
        <dbReference type="SAM" id="Phobius"/>
    </source>
</evidence>
<organism evidence="14 15">
    <name type="scientific">Paenibacillus athensensis</name>
    <dbReference type="NCBI Taxonomy" id="1967502"/>
    <lineage>
        <taxon>Bacteria</taxon>
        <taxon>Bacillati</taxon>
        <taxon>Bacillota</taxon>
        <taxon>Bacilli</taxon>
        <taxon>Bacillales</taxon>
        <taxon>Paenibacillaceae</taxon>
        <taxon>Paenibacillus</taxon>
    </lineage>
</organism>
<name>A0A4Y8PVC1_9BACL</name>
<proteinExistence type="predicted"/>
<comment type="subcellular location">
    <subcellularLocation>
        <location evidence="2">Cell membrane</location>
        <topology evidence="2">Multi-pass membrane protein</topology>
    </subcellularLocation>
</comment>
<keyword evidence="15" id="KW-1185">Reference proteome</keyword>
<gene>
    <name evidence="14" type="ORF">B5M42_19740</name>
</gene>
<evidence type="ECO:0000313" key="15">
    <source>
        <dbReference type="Proteomes" id="UP000298246"/>
    </source>
</evidence>
<dbReference type="SUPFAM" id="SSF55874">
    <property type="entry name" value="ATPase domain of HSP90 chaperone/DNA topoisomerase II/histidine kinase"/>
    <property type="match status" value="1"/>
</dbReference>
<dbReference type="Gene3D" id="6.10.340.10">
    <property type="match status" value="1"/>
</dbReference>
<feature type="compositionally biased region" description="Gly residues" evidence="11">
    <location>
        <begin position="574"/>
        <end position="586"/>
    </location>
</feature>
<dbReference type="SMART" id="SM00387">
    <property type="entry name" value="HATPase_c"/>
    <property type="match status" value="1"/>
</dbReference>
<keyword evidence="4" id="KW-1003">Cell membrane</keyword>
<feature type="coiled-coil region" evidence="10">
    <location>
        <begin position="327"/>
        <end position="364"/>
    </location>
</feature>
<dbReference type="GO" id="GO:0005886">
    <property type="term" value="C:plasma membrane"/>
    <property type="evidence" value="ECO:0007669"/>
    <property type="project" value="UniProtKB-SubCell"/>
</dbReference>
<dbReference type="InterPro" id="IPR004358">
    <property type="entry name" value="Sig_transdc_His_kin-like_C"/>
</dbReference>
<keyword evidence="8" id="KW-0902">Two-component regulatory system</keyword>
<dbReference type="EMBL" id="MYFO01000033">
    <property type="protein sequence ID" value="TFE84585.1"/>
    <property type="molecule type" value="Genomic_DNA"/>
</dbReference>
<evidence type="ECO:0000256" key="3">
    <source>
        <dbReference type="ARBA" id="ARBA00012438"/>
    </source>
</evidence>
<reference evidence="14 15" key="1">
    <citation type="submission" date="2017-03" db="EMBL/GenBank/DDBJ databases">
        <title>Isolation of Levoglucosan Utilizing Bacteria.</title>
        <authorList>
            <person name="Arya A.S."/>
        </authorList>
    </citation>
    <scope>NUCLEOTIDE SEQUENCE [LARGE SCALE GENOMIC DNA]</scope>
    <source>
        <strain evidence="14 15">MEC069</strain>
    </source>
</reference>
<accession>A0A4Y8PVC1</accession>
<dbReference type="OrthoDB" id="9776552at2"/>
<dbReference type="Pfam" id="PF06580">
    <property type="entry name" value="His_kinase"/>
    <property type="match status" value="1"/>
</dbReference>
<dbReference type="InterPro" id="IPR003660">
    <property type="entry name" value="HAMP_dom"/>
</dbReference>
<evidence type="ECO:0000256" key="10">
    <source>
        <dbReference type="SAM" id="Coils"/>
    </source>
</evidence>
<dbReference type="PANTHER" id="PTHR34220">
    <property type="entry name" value="SENSOR HISTIDINE KINASE YPDA"/>
    <property type="match status" value="1"/>
</dbReference>
<dbReference type="InterPro" id="IPR050640">
    <property type="entry name" value="Bact_2-comp_sensor_kinase"/>
</dbReference>
<feature type="domain" description="HAMP" evidence="13">
    <location>
        <begin position="297"/>
        <end position="349"/>
    </location>
</feature>
<feature type="compositionally biased region" description="Basic and acidic residues" evidence="11">
    <location>
        <begin position="553"/>
        <end position="566"/>
    </location>
</feature>
<keyword evidence="7" id="KW-0418">Kinase</keyword>
<dbReference type="InterPro" id="IPR010559">
    <property type="entry name" value="Sig_transdc_His_kin_internal"/>
</dbReference>
<evidence type="ECO:0000256" key="8">
    <source>
        <dbReference type="ARBA" id="ARBA00023012"/>
    </source>
</evidence>
<evidence type="ECO:0000256" key="1">
    <source>
        <dbReference type="ARBA" id="ARBA00000085"/>
    </source>
</evidence>
<comment type="catalytic activity">
    <reaction evidence="1">
        <text>ATP + protein L-histidine = ADP + protein N-phospho-L-histidine.</text>
        <dbReference type="EC" id="2.7.13.3"/>
    </reaction>
</comment>
<dbReference type="SUPFAM" id="SSF158472">
    <property type="entry name" value="HAMP domain-like"/>
    <property type="match status" value="1"/>
</dbReference>
<dbReference type="InterPro" id="IPR003594">
    <property type="entry name" value="HATPase_dom"/>
</dbReference>
<protein>
    <recommendedName>
        <fullName evidence="3">histidine kinase</fullName>
        <ecNumber evidence="3">2.7.13.3</ecNumber>
    </recommendedName>
</protein>
<dbReference type="GO" id="GO:0000155">
    <property type="term" value="F:phosphorelay sensor kinase activity"/>
    <property type="evidence" value="ECO:0007669"/>
    <property type="project" value="InterPro"/>
</dbReference>
<dbReference type="PROSITE" id="PS50885">
    <property type="entry name" value="HAMP"/>
    <property type="match status" value="1"/>
</dbReference>
<feature type="transmembrane region" description="Helical" evidence="12">
    <location>
        <begin position="276"/>
        <end position="300"/>
    </location>
</feature>
<sequence length="675" mass="74396">MRSSFPALLYRFQMRLLLYLLLVGSIPLLVAVGVFYHQTNGYSQRELTANVAQAHQQVLTGAARELQAVRSFAQQAAEDYAVLAYSRQQAAGGYPAQIGELRSYIERFLYQQTLHNRYFAQICLTVSSSNRTLCSQGYGGLEAMGSPQDMRPGKFEPSVGGSDQGSYIVRYLQPVGDSASSDELGYIVIWYNLSRMMKDLEVASVDQALVDEEGRMLYRSGNLDLSLFPASVNGLELDGASVRSVRKLDVPGGEWSSYYQAPNTFAQTAMPSLRKLLALLFAVLAVLSIGSSLVFARYVTRPLHRLKGLMKRAELGDLKAYWMSKGMDEWNDLGESYNQMLNRLEELIKQVKLEEALKKEAEMEALHYQLNPHFLYNTLNTIKWVAKIHKTPQISEVVSALVRLLQASLGKKGDFITLREECGLVRDYMEIQSFRYGDRVQARFELDPQTERCIVPRMLLQPLVENAIIHGIEPSRRQGVITIRTWLDRDLLFCQVEDNGIGMEAAAGGRADGFAGAALSAERHEADADLTGEAGPAGGEGQAPETEWAEPEAAAKRGERLPERGAGRAAAVRPGGGRAGQPGGAGPSEAWAAGGGERPSGQELAEAQARPDDERAGATPIGGKSLRERMSGIGIAHIREKIKLYYGPEYKLHMTSKPGEGTVVRMFLPIHRSEE</sequence>
<keyword evidence="12" id="KW-1133">Transmembrane helix</keyword>
<dbReference type="Gene3D" id="3.30.565.10">
    <property type="entry name" value="Histidine kinase-like ATPase, C-terminal domain"/>
    <property type="match status" value="1"/>
</dbReference>
<dbReference type="PANTHER" id="PTHR34220:SF7">
    <property type="entry name" value="SENSOR HISTIDINE KINASE YPDA"/>
    <property type="match status" value="1"/>
</dbReference>
<dbReference type="AlphaFoldDB" id="A0A4Y8PVC1"/>
<keyword evidence="5" id="KW-0597">Phosphoprotein</keyword>
<evidence type="ECO:0000256" key="2">
    <source>
        <dbReference type="ARBA" id="ARBA00004651"/>
    </source>
</evidence>
<keyword evidence="10" id="KW-0175">Coiled coil</keyword>
<evidence type="ECO:0000256" key="6">
    <source>
        <dbReference type="ARBA" id="ARBA00022679"/>
    </source>
</evidence>
<evidence type="ECO:0000256" key="5">
    <source>
        <dbReference type="ARBA" id="ARBA00022553"/>
    </source>
</evidence>
<evidence type="ECO:0000256" key="7">
    <source>
        <dbReference type="ARBA" id="ARBA00022777"/>
    </source>
</evidence>
<keyword evidence="12" id="KW-0812">Transmembrane</keyword>
<evidence type="ECO:0000256" key="9">
    <source>
        <dbReference type="ARBA" id="ARBA00023136"/>
    </source>
</evidence>
<dbReference type="InterPro" id="IPR036890">
    <property type="entry name" value="HATPase_C_sf"/>
</dbReference>
<evidence type="ECO:0000256" key="4">
    <source>
        <dbReference type="ARBA" id="ARBA00022475"/>
    </source>
</evidence>
<dbReference type="EC" id="2.7.13.3" evidence="3"/>
<keyword evidence="6" id="KW-0808">Transferase</keyword>
<comment type="caution">
    <text evidence="14">The sequence shown here is derived from an EMBL/GenBank/DDBJ whole genome shotgun (WGS) entry which is preliminary data.</text>
</comment>
<dbReference type="PRINTS" id="PR00344">
    <property type="entry name" value="BCTRLSENSOR"/>
</dbReference>
<dbReference type="RefSeq" id="WP_134755969.1">
    <property type="nucleotide sequence ID" value="NZ_MYFO02000018.1"/>
</dbReference>
<feature type="region of interest" description="Disordered" evidence="11">
    <location>
        <begin position="530"/>
        <end position="625"/>
    </location>
</feature>
<keyword evidence="9 12" id="KW-0472">Membrane</keyword>
<evidence type="ECO:0000313" key="14">
    <source>
        <dbReference type="EMBL" id="TFE84585.1"/>
    </source>
</evidence>
<dbReference type="SMART" id="SM00304">
    <property type="entry name" value="HAMP"/>
    <property type="match status" value="1"/>
</dbReference>
<evidence type="ECO:0000259" key="13">
    <source>
        <dbReference type="PROSITE" id="PS50885"/>
    </source>
</evidence>
<evidence type="ECO:0000256" key="11">
    <source>
        <dbReference type="SAM" id="MobiDB-lite"/>
    </source>
</evidence>